<proteinExistence type="predicted"/>
<dbReference type="EMBL" id="BMLG01000008">
    <property type="protein sequence ID" value="GGM31758.1"/>
    <property type="molecule type" value="Genomic_DNA"/>
</dbReference>
<comment type="caution">
    <text evidence="1">The sequence shown here is derived from an EMBL/GenBank/DDBJ whole genome shotgun (WGS) entry which is preliminary data.</text>
</comment>
<dbReference type="RefSeq" id="WP_162879178.1">
    <property type="nucleotide sequence ID" value="NZ_BMLG01000008.1"/>
</dbReference>
<dbReference type="AlphaFoldDB" id="A0A917TPE9"/>
<name>A0A917TPE9_9BACI</name>
<gene>
    <name evidence="1" type="ORF">GCM10011351_17460</name>
</gene>
<keyword evidence="2" id="KW-1185">Reference proteome</keyword>
<sequence length="48" mass="5581">MTKFHKLPKTVKKTVRYILQDAEAQNLADIETQLLAAIQKKKEILQDK</sequence>
<evidence type="ECO:0000313" key="1">
    <source>
        <dbReference type="EMBL" id="GGM31758.1"/>
    </source>
</evidence>
<accession>A0A917TPE9</accession>
<reference evidence="1" key="1">
    <citation type="journal article" date="2014" name="Int. J. Syst. Evol. Microbiol.">
        <title>Complete genome sequence of Corynebacterium casei LMG S-19264T (=DSM 44701T), isolated from a smear-ripened cheese.</title>
        <authorList>
            <consortium name="US DOE Joint Genome Institute (JGI-PGF)"/>
            <person name="Walter F."/>
            <person name="Albersmeier A."/>
            <person name="Kalinowski J."/>
            <person name="Ruckert C."/>
        </authorList>
    </citation>
    <scope>NUCLEOTIDE SEQUENCE</scope>
    <source>
        <strain evidence="1">CGMCC 1.6333</strain>
    </source>
</reference>
<protein>
    <submittedName>
        <fullName evidence="1">Uncharacterized protein</fullName>
    </submittedName>
</protein>
<evidence type="ECO:0000313" key="2">
    <source>
        <dbReference type="Proteomes" id="UP000618460"/>
    </source>
</evidence>
<reference evidence="1" key="2">
    <citation type="submission" date="2020-09" db="EMBL/GenBank/DDBJ databases">
        <authorList>
            <person name="Sun Q."/>
            <person name="Zhou Y."/>
        </authorList>
    </citation>
    <scope>NUCLEOTIDE SEQUENCE</scope>
    <source>
        <strain evidence="1">CGMCC 1.6333</strain>
    </source>
</reference>
<organism evidence="1 2">
    <name type="scientific">Paraliobacillus quinghaiensis</name>
    <dbReference type="NCBI Taxonomy" id="470815"/>
    <lineage>
        <taxon>Bacteria</taxon>
        <taxon>Bacillati</taxon>
        <taxon>Bacillota</taxon>
        <taxon>Bacilli</taxon>
        <taxon>Bacillales</taxon>
        <taxon>Bacillaceae</taxon>
        <taxon>Paraliobacillus</taxon>
    </lineage>
</organism>
<dbReference type="Proteomes" id="UP000618460">
    <property type="component" value="Unassembled WGS sequence"/>
</dbReference>